<dbReference type="AlphaFoldDB" id="A0A9N9RBB4"/>
<sequence length="276" mass="32094">MEELMNMLKKIQSELDEQKNTIIKNGEMVTEQVTRNINSNLDQKFAILESKYENLKDKLDNQEKGLYFIEKQVRQRNIVFFGIQENETNYFNLENNMIYFIKKYFSLELDKRDIQEARRIGKKGDKARPITVTFTTLGTKINILKQKNTLKDSGYYIQEDYPQNILEKRRELKEQVKIEREKGNLAIVKYDKLVFLQKNKESTTKNKRMLSTSPENNPITNKGKESQASKKNKSQTSVGRSSSFSDGALKPGILSFLTTKDSNTTAQDNMNKKNSN</sequence>
<dbReference type="Proteomes" id="UP001153714">
    <property type="component" value="Chromosome 5"/>
</dbReference>
<evidence type="ECO:0000256" key="1">
    <source>
        <dbReference type="SAM" id="Coils"/>
    </source>
</evidence>
<feature type="coiled-coil region" evidence="1">
    <location>
        <begin position="1"/>
        <end position="72"/>
    </location>
</feature>
<protein>
    <recommendedName>
        <fullName evidence="5">Endonuclease-reverse transcriptase</fullName>
    </recommendedName>
</protein>
<evidence type="ECO:0000313" key="4">
    <source>
        <dbReference type="Proteomes" id="UP001153714"/>
    </source>
</evidence>
<reference evidence="3" key="1">
    <citation type="submission" date="2021-12" db="EMBL/GenBank/DDBJ databases">
        <authorList>
            <person name="King R."/>
        </authorList>
    </citation>
    <scope>NUCLEOTIDE SEQUENCE</scope>
</reference>
<dbReference type="OrthoDB" id="7417618at2759"/>
<evidence type="ECO:0000313" key="3">
    <source>
        <dbReference type="EMBL" id="CAG9792963.1"/>
    </source>
</evidence>
<evidence type="ECO:0008006" key="5">
    <source>
        <dbReference type="Google" id="ProtNLM"/>
    </source>
</evidence>
<dbReference type="Gene3D" id="3.30.70.1820">
    <property type="entry name" value="L1 transposable element, RRM domain"/>
    <property type="match status" value="1"/>
</dbReference>
<accession>A0A9N9RBB4</accession>
<reference evidence="3" key="2">
    <citation type="submission" date="2022-10" db="EMBL/GenBank/DDBJ databases">
        <authorList>
            <consortium name="ENA_rothamsted_submissions"/>
            <consortium name="culmorum"/>
            <person name="King R."/>
        </authorList>
    </citation>
    <scope>NUCLEOTIDE SEQUENCE</scope>
</reference>
<gene>
    <name evidence="3" type="ORF">DIATSA_LOCUS10444</name>
</gene>
<dbReference type="EMBL" id="OU893336">
    <property type="protein sequence ID" value="CAG9792963.1"/>
    <property type="molecule type" value="Genomic_DNA"/>
</dbReference>
<feature type="region of interest" description="Disordered" evidence="2">
    <location>
        <begin position="201"/>
        <end position="276"/>
    </location>
</feature>
<keyword evidence="1" id="KW-0175">Coiled coil</keyword>
<organism evidence="3 4">
    <name type="scientific">Diatraea saccharalis</name>
    <name type="common">sugarcane borer</name>
    <dbReference type="NCBI Taxonomy" id="40085"/>
    <lineage>
        <taxon>Eukaryota</taxon>
        <taxon>Metazoa</taxon>
        <taxon>Ecdysozoa</taxon>
        <taxon>Arthropoda</taxon>
        <taxon>Hexapoda</taxon>
        <taxon>Insecta</taxon>
        <taxon>Pterygota</taxon>
        <taxon>Neoptera</taxon>
        <taxon>Endopterygota</taxon>
        <taxon>Lepidoptera</taxon>
        <taxon>Glossata</taxon>
        <taxon>Ditrysia</taxon>
        <taxon>Pyraloidea</taxon>
        <taxon>Crambidae</taxon>
        <taxon>Crambinae</taxon>
        <taxon>Diatraea</taxon>
    </lineage>
</organism>
<proteinExistence type="predicted"/>
<feature type="compositionally biased region" description="Polar residues" evidence="2">
    <location>
        <begin position="234"/>
        <end position="245"/>
    </location>
</feature>
<feature type="compositionally biased region" description="Polar residues" evidence="2">
    <location>
        <begin position="256"/>
        <end position="276"/>
    </location>
</feature>
<evidence type="ECO:0000256" key="2">
    <source>
        <dbReference type="SAM" id="MobiDB-lite"/>
    </source>
</evidence>
<feature type="compositionally biased region" description="Polar residues" evidence="2">
    <location>
        <begin position="209"/>
        <end position="220"/>
    </location>
</feature>
<keyword evidence="4" id="KW-1185">Reference proteome</keyword>
<name>A0A9N9RBB4_9NEOP</name>